<dbReference type="AlphaFoldDB" id="A0A2D2DQT0"/>
<feature type="transmembrane region" description="Helical" evidence="9">
    <location>
        <begin position="60"/>
        <end position="82"/>
    </location>
</feature>
<dbReference type="SUPFAM" id="SSF103481">
    <property type="entry name" value="Multidrug resistance efflux transporter EmrE"/>
    <property type="match status" value="1"/>
</dbReference>
<feature type="transmembrane region" description="Helical" evidence="9">
    <location>
        <begin position="37"/>
        <end position="54"/>
    </location>
</feature>
<dbReference type="PANTHER" id="PTHR30561">
    <property type="entry name" value="SMR FAMILY PROTON-DEPENDENT DRUG EFFLUX TRANSPORTER SUGE"/>
    <property type="match status" value="1"/>
</dbReference>
<keyword evidence="11" id="KW-1185">Reference proteome</keyword>
<dbReference type="InterPro" id="IPR045324">
    <property type="entry name" value="Small_multidrug_res"/>
</dbReference>
<feature type="transmembrane region" description="Helical" evidence="9">
    <location>
        <begin position="89"/>
        <end position="108"/>
    </location>
</feature>
<gene>
    <name evidence="10" type="ORF">CR152_24530</name>
</gene>
<proteinExistence type="inferred from homology"/>
<dbReference type="Gene3D" id="1.10.3730.20">
    <property type="match status" value="1"/>
</dbReference>
<keyword evidence="6 9" id="KW-0472">Membrane</keyword>
<name>A0A2D2DQT0_9BURK</name>
<dbReference type="PANTHER" id="PTHR30561:SF1">
    <property type="entry name" value="MULTIDRUG TRANSPORTER EMRE"/>
    <property type="match status" value="1"/>
</dbReference>
<dbReference type="Proteomes" id="UP000229897">
    <property type="component" value="Chromosome"/>
</dbReference>
<evidence type="ECO:0000256" key="4">
    <source>
        <dbReference type="ARBA" id="ARBA00022692"/>
    </source>
</evidence>
<sequence>MTAWFSYLALAGAIVCEVIGTTFLGKSEQFSKMLPTGLMALCYAGSFYLLSLALKHVPLGVAYAIWGGVGIVLTAVIGVIVFKQRLDPVAIVGIGLIVTGVVLVQAFSTSTAH</sequence>
<protein>
    <submittedName>
        <fullName evidence="10">QacE family quaternary ammonium compound efflux SMR transporter</fullName>
    </submittedName>
</protein>
<evidence type="ECO:0000256" key="1">
    <source>
        <dbReference type="ARBA" id="ARBA00004651"/>
    </source>
</evidence>
<evidence type="ECO:0000313" key="11">
    <source>
        <dbReference type="Proteomes" id="UP000229897"/>
    </source>
</evidence>
<dbReference type="FunFam" id="1.10.3730.20:FF:000001">
    <property type="entry name" value="Quaternary ammonium compound resistance transporter SugE"/>
    <property type="match status" value="1"/>
</dbReference>
<dbReference type="GO" id="GO:0015199">
    <property type="term" value="F:amino-acid betaine transmembrane transporter activity"/>
    <property type="evidence" value="ECO:0007669"/>
    <property type="project" value="TreeGrafter"/>
</dbReference>
<comment type="similarity">
    <text evidence="7 8">Belongs to the drug/metabolite transporter (DMT) superfamily. Small multidrug resistance (SMR) (TC 2.A.7.1) family.</text>
</comment>
<evidence type="ECO:0000256" key="2">
    <source>
        <dbReference type="ARBA" id="ARBA00022448"/>
    </source>
</evidence>
<evidence type="ECO:0000256" key="8">
    <source>
        <dbReference type="RuleBase" id="RU003942"/>
    </source>
</evidence>
<evidence type="ECO:0000256" key="7">
    <source>
        <dbReference type="ARBA" id="ARBA00038032"/>
    </source>
</evidence>
<evidence type="ECO:0000313" key="10">
    <source>
        <dbReference type="EMBL" id="ATQ77330.1"/>
    </source>
</evidence>
<dbReference type="GO" id="GO:1990961">
    <property type="term" value="P:xenobiotic detoxification by transmembrane export across the plasma membrane"/>
    <property type="evidence" value="ECO:0007669"/>
    <property type="project" value="UniProtKB-ARBA"/>
</dbReference>
<keyword evidence="2" id="KW-0813">Transport</keyword>
<dbReference type="InterPro" id="IPR000390">
    <property type="entry name" value="Small_drug/metabolite_transptr"/>
</dbReference>
<keyword evidence="3" id="KW-1003">Cell membrane</keyword>
<keyword evidence="5 9" id="KW-1133">Transmembrane helix</keyword>
<evidence type="ECO:0000256" key="3">
    <source>
        <dbReference type="ARBA" id="ARBA00022475"/>
    </source>
</evidence>
<feature type="transmembrane region" description="Helical" evidence="9">
    <location>
        <begin position="6"/>
        <end position="25"/>
    </location>
</feature>
<dbReference type="EMBL" id="CP024608">
    <property type="protein sequence ID" value="ATQ77330.1"/>
    <property type="molecule type" value="Genomic_DNA"/>
</dbReference>
<keyword evidence="4 8" id="KW-0812">Transmembrane</keyword>
<dbReference type="GO" id="GO:0015297">
    <property type="term" value="F:antiporter activity"/>
    <property type="evidence" value="ECO:0007669"/>
    <property type="project" value="TreeGrafter"/>
</dbReference>
<dbReference type="KEGG" id="mass:CR152_24530"/>
<organism evidence="10 11">
    <name type="scientific">Massilia violaceinigra</name>
    <dbReference type="NCBI Taxonomy" id="2045208"/>
    <lineage>
        <taxon>Bacteria</taxon>
        <taxon>Pseudomonadati</taxon>
        <taxon>Pseudomonadota</taxon>
        <taxon>Betaproteobacteria</taxon>
        <taxon>Burkholderiales</taxon>
        <taxon>Oxalobacteraceae</taxon>
        <taxon>Telluria group</taxon>
        <taxon>Massilia</taxon>
    </lineage>
</organism>
<dbReference type="OrthoDB" id="9808638at2"/>
<dbReference type="RefSeq" id="WP_099879400.1">
    <property type="nucleotide sequence ID" value="NZ_CP024608.1"/>
</dbReference>
<reference evidence="10" key="1">
    <citation type="submission" date="2017-10" db="EMBL/GenBank/DDBJ databases">
        <title>Massilia psychrophilum sp. nov., a novel purple-pigmented bacterium isolated from Tianshan glacier, Xinjiang Municipality, China.</title>
        <authorList>
            <person name="Wang H."/>
        </authorList>
    </citation>
    <scope>NUCLEOTIDE SEQUENCE [LARGE SCALE GENOMIC DNA]</scope>
    <source>
        <strain evidence="10">B2</strain>
    </source>
</reference>
<accession>A0A2D2DQT0</accession>
<dbReference type="Pfam" id="PF00893">
    <property type="entry name" value="Multi_Drug_Res"/>
    <property type="match status" value="1"/>
</dbReference>
<dbReference type="InterPro" id="IPR037185">
    <property type="entry name" value="EmrE-like"/>
</dbReference>
<dbReference type="GO" id="GO:0031460">
    <property type="term" value="P:glycine betaine transport"/>
    <property type="evidence" value="ECO:0007669"/>
    <property type="project" value="TreeGrafter"/>
</dbReference>
<dbReference type="GO" id="GO:0005886">
    <property type="term" value="C:plasma membrane"/>
    <property type="evidence" value="ECO:0007669"/>
    <property type="project" value="UniProtKB-SubCell"/>
</dbReference>
<evidence type="ECO:0000256" key="5">
    <source>
        <dbReference type="ARBA" id="ARBA00022989"/>
    </source>
</evidence>
<evidence type="ECO:0000256" key="6">
    <source>
        <dbReference type="ARBA" id="ARBA00023136"/>
    </source>
</evidence>
<comment type="subcellular location">
    <subcellularLocation>
        <location evidence="1 8">Cell membrane</location>
        <topology evidence="1 8">Multi-pass membrane protein</topology>
    </subcellularLocation>
</comment>
<dbReference type="GO" id="GO:0015220">
    <property type="term" value="F:choline transmembrane transporter activity"/>
    <property type="evidence" value="ECO:0007669"/>
    <property type="project" value="TreeGrafter"/>
</dbReference>
<evidence type="ECO:0000256" key="9">
    <source>
        <dbReference type="SAM" id="Phobius"/>
    </source>
</evidence>